<accession>A0A9W9TR60</accession>
<evidence type="ECO:0000313" key="3">
    <source>
        <dbReference type="EMBL" id="KAJ5238341.1"/>
    </source>
</evidence>
<dbReference type="EMBL" id="JAPQKS010000003">
    <property type="protein sequence ID" value="KAJ5238341.1"/>
    <property type="molecule type" value="Genomic_DNA"/>
</dbReference>
<dbReference type="AlphaFoldDB" id="A0A9W9TR60"/>
<evidence type="ECO:0000256" key="1">
    <source>
        <dbReference type="SAM" id="MobiDB-lite"/>
    </source>
</evidence>
<dbReference type="CDD" id="cd00167">
    <property type="entry name" value="SANT"/>
    <property type="match status" value="1"/>
</dbReference>
<feature type="domain" description="Myb-like" evidence="2">
    <location>
        <begin position="530"/>
        <end position="584"/>
    </location>
</feature>
<feature type="compositionally biased region" description="Acidic residues" evidence="1">
    <location>
        <begin position="224"/>
        <end position="233"/>
    </location>
</feature>
<reference evidence="3" key="2">
    <citation type="journal article" date="2023" name="IMA Fungus">
        <title>Comparative genomic study of the Penicillium genus elucidates a diverse pangenome and 15 lateral gene transfer events.</title>
        <authorList>
            <person name="Petersen C."/>
            <person name="Sorensen T."/>
            <person name="Nielsen M.R."/>
            <person name="Sondergaard T.E."/>
            <person name="Sorensen J.L."/>
            <person name="Fitzpatrick D.A."/>
            <person name="Frisvad J.C."/>
            <person name="Nielsen K.L."/>
        </authorList>
    </citation>
    <scope>NUCLEOTIDE SEQUENCE</scope>
    <source>
        <strain evidence="3">IBT 19713</strain>
    </source>
</reference>
<proteinExistence type="predicted"/>
<dbReference type="OrthoDB" id="5431211at2759"/>
<feature type="compositionally biased region" description="Basic and acidic residues" evidence="1">
    <location>
        <begin position="1"/>
        <end position="11"/>
    </location>
</feature>
<dbReference type="InterPro" id="IPR001005">
    <property type="entry name" value="SANT/Myb"/>
</dbReference>
<comment type="caution">
    <text evidence="3">The sequence shown here is derived from an EMBL/GenBank/DDBJ whole genome shotgun (WGS) entry which is preliminary data.</text>
</comment>
<protein>
    <recommendedName>
        <fullName evidence="2">Myb-like domain-containing protein</fullName>
    </recommendedName>
</protein>
<evidence type="ECO:0000313" key="4">
    <source>
        <dbReference type="Proteomes" id="UP001150941"/>
    </source>
</evidence>
<keyword evidence="4" id="KW-1185">Reference proteome</keyword>
<organism evidence="3 4">
    <name type="scientific">Penicillium chermesinum</name>
    <dbReference type="NCBI Taxonomy" id="63820"/>
    <lineage>
        <taxon>Eukaryota</taxon>
        <taxon>Fungi</taxon>
        <taxon>Dikarya</taxon>
        <taxon>Ascomycota</taxon>
        <taxon>Pezizomycotina</taxon>
        <taxon>Eurotiomycetes</taxon>
        <taxon>Eurotiomycetidae</taxon>
        <taxon>Eurotiales</taxon>
        <taxon>Aspergillaceae</taxon>
        <taxon>Penicillium</taxon>
    </lineage>
</organism>
<feature type="compositionally biased region" description="Polar residues" evidence="1">
    <location>
        <begin position="40"/>
        <end position="51"/>
    </location>
</feature>
<feature type="compositionally biased region" description="Basic residues" evidence="1">
    <location>
        <begin position="28"/>
        <end position="38"/>
    </location>
</feature>
<dbReference type="Proteomes" id="UP001150941">
    <property type="component" value="Unassembled WGS sequence"/>
</dbReference>
<feature type="compositionally biased region" description="Polar residues" evidence="1">
    <location>
        <begin position="142"/>
        <end position="161"/>
    </location>
</feature>
<feature type="compositionally biased region" description="Acidic residues" evidence="1">
    <location>
        <begin position="179"/>
        <end position="200"/>
    </location>
</feature>
<feature type="compositionally biased region" description="Acidic residues" evidence="1">
    <location>
        <begin position="261"/>
        <end position="279"/>
    </location>
</feature>
<dbReference type="GeneID" id="83199560"/>
<reference evidence="3" key="1">
    <citation type="submission" date="2022-11" db="EMBL/GenBank/DDBJ databases">
        <authorList>
            <person name="Petersen C."/>
        </authorList>
    </citation>
    <scope>NUCLEOTIDE SEQUENCE</scope>
    <source>
        <strain evidence="3">IBT 19713</strain>
    </source>
</reference>
<feature type="compositionally biased region" description="Basic and acidic residues" evidence="1">
    <location>
        <begin position="102"/>
        <end position="113"/>
    </location>
</feature>
<name>A0A9W9TR60_9EURO</name>
<gene>
    <name evidence="3" type="ORF">N7468_002960</name>
</gene>
<dbReference type="SMART" id="SM00717">
    <property type="entry name" value="SANT"/>
    <property type="match status" value="1"/>
</dbReference>
<sequence length="601" mass="67502">MVSKQAKREEPASQTEEGPSRKEAKPKGPTRLKRRKLGRGNNSLRSTTTTRKLALDKAITFSPRKPKTRDETRAGRRKTHTDIYDIPPDTPRRSARTAARHQLSERRPTYRDESADEEESAGNEKISNDDAGSDIAGELGNGTETYNDGSNNQVDTDNEAVSNEEGPGIVDSPDHEEPGVVEEPDGEVEDSYETPLEETSEPNVEPITTTTPAESPREIQSEGISDDDEEAEANESGSARGEVEPFEGMAVELFSGSVEPVDQEPSAEPEPASEDDSADESSLFVREASKALILKRYVADPKPPNTELIEVQKNEFDTPAFGGLSSALKEWLYKATAETPLKNDWEKLCSNILTLKHNPPPRLPRMFFNAIGSIDELEECYQDIESSATLSTNIQTHILKLKTEAFDEIKEILNFNAWQDENILKATLIADNFQRYFVPRLSVLVVISFRVYRSFGAAAYHQFDYILELVSHCLERLKALRNGDYFAGRRPPRTWHLHVPLTRLKRALDNGELEHDGGRQAANQHNVVYAYAAWSPSEDKALVDGLKAYRNDNRFHMIRRFMGDLLPHRTLNDLQTRARLMREAFEIDGLPVPSYLATVHL</sequence>
<feature type="region of interest" description="Disordered" evidence="1">
    <location>
        <begin position="258"/>
        <end position="282"/>
    </location>
</feature>
<evidence type="ECO:0000259" key="2">
    <source>
        <dbReference type="SMART" id="SM00717"/>
    </source>
</evidence>
<feature type="region of interest" description="Disordered" evidence="1">
    <location>
        <begin position="1"/>
        <end position="245"/>
    </location>
</feature>
<dbReference type="RefSeq" id="XP_058331260.1">
    <property type="nucleotide sequence ID" value="XM_058472257.1"/>
</dbReference>